<gene>
    <name evidence="2" type="ORF">B0A55_01328</name>
</gene>
<name>A0A4U0XY63_9PEZI</name>
<dbReference type="Proteomes" id="UP000309340">
    <property type="component" value="Unassembled WGS sequence"/>
</dbReference>
<organism evidence="2 3">
    <name type="scientific">Friedmanniomyces simplex</name>
    <dbReference type="NCBI Taxonomy" id="329884"/>
    <lineage>
        <taxon>Eukaryota</taxon>
        <taxon>Fungi</taxon>
        <taxon>Dikarya</taxon>
        <taxon>Ascomycota</taxon>
        <taxon>Pezizomycotina</taxon>
        <taxon>Dothideomycetes</taxon>
        <taxon>Dothideomycetidae</taxon>
        <taxon>Mycosphaerellales</taxon>
        <taxon>Teratosphaeriaceae</taxon>
        <taxon>Friedmanniomyces</taxon>
    </lineage>
</organism>
<keyword evidence="3" id="KW-1185">Reference proteome</keyword>
<feature type="compositionally biased region" description="Basic and acidic residues" evidence="1">
    <location>
        <begin position="151"/>
        <end position="166"/>
    </location>
</feature>
<feature type="region of interest" description="Disordered" evidence="1">
    <location>
        <begin position="151"/>
        <end position="175"/>
    </location>
</feature>
<accession>A0A4U0XY63</accession>
<evidence type="ECO:0000313" key="3">
    <source>
        <dbReference type="Proteomes" id="UP000309340"/>
    </source>
</evidence>
<dbReference type="AlphaFoldDB" id="A0A4U0XY63"/>
<evidence type="ECO:0000313" key="2">
    <source>
        <dbReference type="EMBL" id="TKA82952.1"/>
    </source>
</evidence>
<evidence type="ECO:0000256" key="1">
    <source>
        <dbReference type="SAM" id="MobiDB-lite"/>
    </source>
</evidence>
<proteinExistence type="predicted"/>
<sequence length="175" mass="20500">MAQIKLGPAVVELQKVFPTGVYFRTDPRLFDELVRFITEPFRGSEYQKASIRLVHPTTPDAAPALSYIRSHMEHLSKAEYHAKFGPRLNVSTNMYFFLRRTERTLREQDSPEDADYVDRLLHEFVEGQEYQALEAKYWSVVNSTKGPRDKWLKASRKLDDGDEGKKPLRPVWRKR</sequence>
<dbReference type="EMBL" id="NAJQ01000021">
    <property type="protein sequence ID" value="TKA82952.1"/>
    <property type="molecule type" value="Genomic_DNA"/>
</dbReference>
<protein>
    <submittedName>
        <fullName evidence="2">Uncharacterized protein</fullName>
    </submittedName>
</protein>
<reference evidence="2 3" key="1">
    <citation type="submission" date="2017-03" db="EMBL/GenBank/DDBJ databases">
        <title>Genomes of endolithic fungi from Antarctica.</title>
        <authorList>
            <person name="Coleine C."/>
            <person name="Masonjones S."/>
            <person name="Stajich J.E."/>
        </authorList>
    </citation>
    <scope>NUCLEOTIDE SEQUENCE [LARGE SCALE GENOMIC DNA]</scope>
    <source>
        <strain evidence="2 3">CCFEE 5184</strain>
    </source>
</reference>
<comment type="caution">
    <text evidence="2">The sequence shown here is derived from an EMBL/GenBank/DDBJ whole genome shotgun (WGS) entry which is preliminary data.</text>
</comment>